<gene>
    <name evidence="1" type="ORF">L484_008737</name>
</gene>
<evidence type="ECO:0000313" key="2">
    <source>
        <dbReference type="Proteomes" id="UP000030645"/>
    </source>
</evidence>
<dbReference type="Proteomes" id="UP000030645">
    <property type="component" value="Unassembled WGS sequence"/>
</dbReference>
<name>W9QYL0_9ROSA</name>
<accession>W9QYL0</accession>
<sequence>MQIDVSKPIKNATVKMLDAFVDSAFEFVNLNHSSRLRATLHRLIDKLGEPLIVPSVEENIPDNFPEGVYIRNGQ</sequence>
<evidence type="ECO:0000313" key="1">
    <source>
        <dbReference type="EMBL" id="EXB58583.1"/>
    </source>
</evidence>
<reference evidence="2" key="1">
    <citation type="submission" date="2013-01" db="EMBL/GenBank/DDBJ databases">
        <title>Draft Genome Sequence of a Mulberry Tree, Morus notabilis C.K. Schneid.</title>
        <authorList>
            <person name="He N."/>
            <person name="Zhao S."/>
        </authorList>
    </citation>
    <scope>NUCLEOTIDE SEQUENCE</scope>
</reference>
<organism evidence="1 2">
    <name type="scientific">Morus notabilis</name>
    <dbReference type="NCBI Taxonomy" id="981085"/>
    <lineage>
        <taxon>Eukaryota</taxon>
        <taxon>Viridiplantae</taxon>
        <taxon>Streptophyta</taxon>
        <taxon>Embryophyta</taxon>
        <taxon>Tracheophyta</taxon>
        <taxon>Spermatophyta</taxon>
        <taxon>Magnoliopsida</taxon>
        <taxon>eudicotyledons</taxon>
        <taxon>Gunneridae</taxon>
        <taxon>Pentapetalae</taxon>
        <taxon>rosids</taxon>
        <taxon>fabids</taxon>
        <taxon>Rosales</taxon>
        <taxon>Moraceae</taxon>
        <taxon>Moreae</taxon>
        <taxon>Morus</taxon>
    </lineage>
</organism>
<dbReference type="AlphaFoldDB" id="W9QYL0"/>
<dbReference type="STRING" id="981085.W9QYL0"/>
<proteinExistence type="predicted"/>
<protein>
    <submittedName>
        <fullName evidence="1">Uncharacterized protein</fullName>
    </submittedName>
</protein>
<dbReference type="EMBL" id="KE344364">
    <property type="protein sequence ID" value="EXB58583.1"/>
    <property type="molecule type" value="Genomic_DNA"/>
</dbReference>
<keyword evidence="2" id="KW-1185">Reference proteome</keyword>